<dbReference type="KEGG" id="pbl:PAAG_08078"/>
<evidence type="ECO:0000256" key="1">
    <source>
        <dbReference type="SAM" id="MobiDB-lite"/>
    </source>
</evidence>
<feature type="region of interest" description="Disordered" evidence="1">
    <location>
        <begin position="1"/>
        <end position="20"/>
    </location>
</feature>
<proteinExistence type="predicted"/>
<sequence>MRTHSDTTVAQSGLNMRQTARFQTGDSIQSEVHGSWFVARGSSSFEAGKGMMHADGTIGWLQVTACCESGICGV</sequence>
<dbReference type="GeneID" id="9093268"/>
<evidence type="ECO:0000313" key="3">
    <source>
        <dbReference type="Proteomes" id="UP000002059"/>
    </source>
</evidence>
<dbReference type="RefSeq" id="XP_002790011.2">
    <property type="nucleotide sequence ID" value="XM_002789965.2"/>
</dbReference>
<dbReference type="AlphaFoldDB" id="C1HBD7"/>
<reference evidence="2 3" key="1">
    <citation type="journal article" date="2011" name="PLoS Genet.">
        <title>Comparative genomic analysis of human fungal pathogens causing paracoccidioidomycosis.</title>
        <authorList>
            <person name="Desjardins C.A."/>
            <person name="Champion M.D."/>
            <person name="Holder J.W."/>
            <person name="Muszewska A."/>
            <person name="Goldberg J."/>
            <person name="Bailao A.M."/>
            <person name="Brigido M.M."/>
            <person name="Ferreira M.E."/>
            <person name="Garcia A.M."/>
            <person name="Grynberg M."/>
            <person name="Gujja S."/>
            <person name="Heiman D.I."/>
            <person name="Henn M.R."/>
            <person name="Kodira C.D."/>
            <person name="Leon-Narvaez H."/>
            <person name="Longo L.V."/>
            <person name="Ma L.J."/>
            <person name="Malavazi I."/>
            <person name="Matsuo A.L."/>
            <person name="Morais F.V."/>
            <person name="Pereira M."/>
            <person name="Rodriguez-Brito S."/>
            <person name="Sakthikumar S."/>
            <person name="Salem-Izacc S.M."/>
            <person name="Sykes S.M."/>
            <person name="Teixeira M.M."/>
            <person name="Vallejo M.C."/>
            <person name="Walter M.E."/>
            <person name="Yandava C."/>
            <person name="Young S."/>
            <person name="Zeng Q."/>
            <person name="Zucker J."/>
            <person name="Felipe M.S."/>
            <person name="Goldman G.H."/>
            <person name="Haas B.J."/>
            <person name="McEwen J.G."/>
            <person name="Nino-Vega G."/>
            <person name="Puccia R."/>
            <person name="San-Blas G."/>
            <person name="Soares C.M."/>
            <person name="Birren B.W."/>
            <person name="Cuomo C.A."/>
        </authorList>
    </citation>
    <scope>NUCLEOTIDE SEQUENCE [LARGE SCALE GENOMIC DNA]</scope>
    <source>
        <strain evidence="3">ATCC MYA-826 / Pb01</strain>
    </source>
</reference>
<dbReference type="VEuPathDB" id="FungiDB:PAAG_08078"/>
<name>C1HBD7_PARBA</name>
<dbReference type="EMBL" id="KN294020">
    <property type="protein sequence ID" value="EEH37660.2"/>
    <property type="molecule type" value="Genomic_DNA"/>
</dbReference>
<keyword evidence="3" id="KW-1185">Reference proteome</keyword>
<gene>
    <name evidence="2" type="ORF">PAAG_08078</name>
</gene>
<accession>C1HBD7</accession>
<evidence type="ECO:0000313" key="2">
    <source>
        <dbReference type="EMBL" id="EEH37660.2"/>
    </source>
</evidence>
<organism evidence="2 3">
    <name type="scientific">Paracoccidioides lutzii (strain ATCC MYA-826 / Pb01)</name>
    <name type="common">Paracoccidioides brasiliensis</name>
    <dbReference type="NCBI Taxonomy" id="502779"/>
    <lineage>
        <taxon>Eukaryota</taxon>
        <taxon>Fungi</taxon>
        <taxon>Dikarya</taxon>
        <taxon>Ascomycota</taxon>
        <taxon>Pezizomycotina</taxon>
        <taxon>Eurotiomycetes</taxon>
        <taxon>Eurotiomycetidae</taxon>
        <taxon>Onygenales</taxon>
        <taxon>Ajellomycetaceae</taxon>
        <taxon>Paracoccidioides</taxon>
    </lineage>
</organism>
<dbReference type="HOGENOM" id="CLU_2688456_0_0_1"/>
<protein>
    <submittedName>
        <fullName evidence="2">Uncharacterized protein</fullName>
    </submittedName>
</protein>
<dbReference type="Proteomes" id="UP000002059">
    <property type="component" value="Partially assembled WGS sequence"/>
</dbReference>